<dbReference type="PANTHER" id="PTHR43343">
    <property type="entry name" value="PEPTIDASE S12"/>
    <property type="match status" value="1"/>
</dbReference>
<dbReference type="PROSITE" id="PS50106">
    <property type="entry name" value="PDZ"/>
    <property type="match status" value="1"/>
</dbReference>
<dbReference type="InterPro" id="IPR001478">
    <property type="entry name" value="PDZ"/>
</dbReference>
<evidence type="ECO:0000256" key="1">
    <source>
        <dbReference type="ARBA" id="ARBA00010541"/>
    </source>
</evidence>
<dbReference type="PRINTS" id="PR00834">
    <property type="entry name" value="PROTEASES2C"/>
</dbReference>
<keyword evidence="8" id="KW-1185">Reference proteome</keyword>
<dbReference type="InterPro" id="IPR043504">
    <property type="entry name" value="Peptidase_S1_PA_chymotrypsin"/>
</dbReference>
<dbReference type="Gene3D" id="2.30.42.10">
    <property type="match status" value="1"/>
</dbReference>
<feature type="transmembrane region" description="Helical" evidence="5">
    <location>
        <begin position="91"/>
        <end position="114"/>
    </location>
</feature>
<feature type="domain" description="PDZ" evidence="6">
    <location>
        <begin position="378"/>
        <end position="467"/>
    </location>
</feature>
<dbReference type="Pfam" id="PF00595">
    <property type="entry name" value="PDZ"/>
    <property type="match status" value="1"/>
</dbReference>
<evidence type="ECO:0000259" key="6">
    <source>
        <dbReference type="PROSITE" id="PS50106"/>
    </source>
</evidence>
<reference evidence="7 8" key="1">
    <citation type="submission" date="2016-11" db="EMBL/GenBank/DDBJ databases">
        <authorList>
            <person name="Jaros S."/>
            <person name="Januszkiewicz K."/>
            <person name="Wedrychowicz H."/>
        </authorList>
    </citation>
    <scope>NUCLEOTIDE SEQUENCE [LARGE SCALE GENOMIC DNA]</scope>
    <source>
        <strain evidence="7 8">DSM 15970</strain>
    </source>
</reference>
<dbReference type="PANTHER" id="PTHR43343:SF3">
    <property type="entry name" value="PROTEASE DO-LIKE 8, CHLOROPLASTIC"/>
    <property type="match status" value="1"/>
</dbReference>
<dbReference type="STRING" id="1122934.SAMN02745691_01466"/>
<dbReference type="InterPro" id="IPR009003">
    <property type="entry name" value="Peptidase_S1_PA"/>
</dbReference>
<protein>
    <submittedName>
        <fullName evidence="7">Serine protease Do</fullName>
    </submittedName>
</protein>
<dbReference type="SUPFAM" id="SSF50494">
    <property type="entry name" value="Trypsin-like serine proteases"/>
    <property type="match status" value="1"/>
</dbReference>
<dbReference type="InterPro" id="IPR036034">
    <property type="entry name" value="PDZ_sf"/>
</dbReference>
<dbReference type="SUPFAM" id="SSF50156">
    <property type="entry name" value="PDZ domain-like"/>
    <property type="match status" value="1"/>
</dbReference>
<gene>
    <name evidence="7" type="ORF">SAMN02745691_01466</name>
</gene>
<dbReference type="InterPro" id="IPR051201">
    <property type="entry name" value="Chloro_Bact_Ser_Proteases"/>
</dbReference>
<keyword evidence="5" id="KW-1133">Transmembrane helix</keyword>
<evidence type="ECO:0000256" key="2">
    <source>
        <dbReference type="ARBA" id="ARBA00022670"/>
    </source>
</evidence>
<feature type="region of interest" description="Disordered" evidence="4">
    <location>
        <begin position="1"/>
        <end position="82"/>
    </location>
</feature>
<feature type="compositionally biased region" description="Low complexity" evidence="4">
    <location>
        <begin position="29"/>
        <end position="38"/>
    </location>
</feature>
<accession>A0A1M6H6N3</accession>
<sequence>MDENENKDIVEGNGFTMNSVPEADKSNEAEPAAETGTEPAKESSAADPSYSKYDESANTYTWQPASEANPQDKSSGKKDKKVKREKKKGGFFSKLAVVIVLALIFGIVAGAASFGMNSGLTHFFGDGSAQQIETTDSTIGSTDSTGTTSGSAGSMDVSGIVAEVMPSVVAITTTQTVDYGSYFPGLDSGQSEEVQSGSGSGIIIGKNDTELLIITNNHVVEGTTSLYVQFVNDVKVNAVVKSAQASEDLAVVAVPLSEIDADTISQIKIATLATDEVKVGEGAIAIGNALGYGQSVTTGVISAVNREVTVDNLTLTLIQTDAAINPGNSGGALLNMKGEVVGINAAKYSSNAVEGMGFAIPISSKSEIINQLITAETKNKVDESQKGYLGIYGRDVSSDLSQAYNIPEGVYVVQVIDGGAAKAAGIKQSDVITELDGQTVSSMTDLQAQLEYYSAGESIPIKIMTVSDNAYVEKELNITLTGQIE</sequence>
<feature type="compositionally biased region" description="Basic and acidic residues" evidence="4">
    <location>
        <begin position="1"/>
        <end position="10"/>
    </location>
</feature>
<keyword evidence="2 7" id="KW-0645">Protease</keyword>
<name>A0A1M6H6N3_9FIRM</name>
<dbReference type="GO" id="GO:0006508">
    <property type="term" value="P:proteolysis"/>
    <property type="evidence" value="ECO:0007669"/>
    <property type="project" value="UniProtKB-KW"/>
</dbReference>
<dbReference type="GO" id="GO:0004252">
    <property type="term" value="F:serine-type endopeptidase activity"/>
    <property type="evidence" value="ECO:0007669"/>
    <property type="project" value="InterPro"/>
</dbReference>
<organism evidence="7 8">
    <name type="scientific">Parasporobacterium paucivorans DSM 15970</name>
    <dbReference type="NCBI Taxonomy" id="1122934"/>
    <lineage>
        <taxon>Bacteria</taxon>
        <taxon>Bacillati</taxon>
        <taxon>Bacillota</taxon>
        <taxon>Clostridia</taxon>
        <taxon>Lachnospirales</taxon>
        <taxon>Lachnospiraceae</taxon>
        <taxon>Parasporobacterium</taxon>
    </lineage>
</organism>
<dbReference type="EMBL" id="FQYT01000014">
    <property type="protein sequence ID" value="SHJ17783.1"/>
    <property type="molecule type" value="Genomic_DNA"/>
</dbReference>
<evidence type="ECO:0000256" key="5">
    <source>
        <dbReference type="SAM" id="Phobius"/>
    </source>
</evidence>
<evidence type="ECO:0000256" key="3">
    <source>
        <dbReference type="ARBA" id="ARBA00022801"/>
    </source>
</evidence>
<comment type="similarity">
    <text evidence="1">Belongs to the peptidase S1C family.</text>
</comment>
<evidence type="ECO:0000313" key="7">
    <source>
        <dbReference type="EMBL" id="SHJ17783.1"/>
    </source>
</evidence>
<dbReference type="RefSeq" id="WP_073993709.1">
    <property type="nucleotide sequence ID" value="NZ_FQYT01000014.1"/>
</dbReference>
<dbReference type="Pfam" id="PF13365">
    <property type="entry name" value="Trypsin_2"/>
    <property type="match status" value="1"/>
</dbReference>
<proteinExistence type="inferred from homology"/>
<dbReference type="InterPro" id="IPR001940">
    <property type="entry name" value="Peptidase_S1C"/>
</dbReference>
<dbReference type="SMART" id="SM00228">
    <property type="entry name" value="PDZ"/>
    <property type="match status" value="1"/>
</dbReference>
<feature type="compositionally biased region" description="Polar residues" evidence="4">
    <location>
        <begin position="56"/>
        <end position="71"/>
    </location>
</feature>
<dbReference type="Proteomes" id="UP000184342">
    <property type="component" value="Unassembled WGS sequence"/>
</dbReference>
<evidence type="ECO:0000256" key="4">
    <source>
        <dbReference type="SAM" id="MobiDB-lite"/>
    </source>
</evidence>
<evidence type="ECO:0000313" key="8">
    <source>
        <dbReference type="Proteomes" id="UP000184342"/>
    </source>
</evidence>
<dbReference type="OrthoDB" id="9758917at2"/>
<dbReference type="Gene3D" id="2.40.10.10">
    <property type="entry name" value="Trypsin-like serine proteases"/>
    <property type="match status" value="2"/>
</dbReference>
<keyword evidence="5" id="KW-0472">Membrane</keyword>
<dbReference type="AlphaFoldDB" id="A0A1M6H6N3"/>
<keyword evidence="5" id="KW-0812">Transmembrane</keyword>
<keyword evidence="3" id="KW-0378">Hydrolase</keyword>